<name>A0ABV9NKL8_9GAMM</name>
<evidence type="ECO:0000313" key="2">
    <source>
        <dbReference type="EMBL" id="MFC4727751.1"/>
    </source>
</evidence>
<evidence type="ECO:0008006" key="4">
    <source>
        <dbReference type="Google" id="ProtNLM"/>
    </source>
</evidence>
<gene>
    <name evidence="2" type="ORF">ACFO3Q_06155</name>
</gene>
<proteinExistence type="predicted"/>
<accession>A0ABV9NKL8</accession>
<organism evidence="2 3">
    <name type="scientific">Coralloluteibacterium thermophilum</name>
    <dbReference type="NCBI Taxonomy" id="2707049"/>
    <lineage>
        <taxon>Bacteria</taxon>
        <taxon>Pseudomonadati</taxon>
        <taxon>Pseudomonadota</taxon>
        <taxon>Gammaproteobacteria</taxon>
        <taxon>Lysobacterales</taxon>
        <taxon>Lysobacteraceae</taxon>
        <taxon>Coralloluteibacterium</taxon>
    </lineage>
</organism>
<dbReference type="Proteomes" id="UP001595892">
    <property type="component" value="Unassembled WGS sequence"/>
</dbReference>
<dbReference type="EMBL" id="JBHSGG010000016">
    <property type="protein sequence ID" value="MFC4727751.1"/>
    <property type="molecule type" value="Genomic_DNA"/>
</dbReference>
<dbReference type="PROSITE" id="PS51257">
    <property type="entry name" value="PROKAR_LIPOPROTEIN"/>
    <property type="match status" value="1"/>
</dbReference>
<feature type="chain" id="PRO_5047303753" description="DUF4156 domain-containing protein" evidence="1">
    <location>
        <begin position="18"/>
        <end position="153"/>
    </location>
</feature>
<evidence type="ECO:0000313" key="3">
    <source>
        <dbReference type="Proteomes" id="UP001595892"/>
    </source>
</evidence>
<comment type="caution">
    <text evidence="2">The sequence shown here is derived from an EMBL/GenBank/DDBJ whole genome shotgun (WGS) entry which is preliminary data.</text>
</comment>
<keyword evidence="3" id="KW-1185">Reference proteome</keyword>
<dbReference type="RefSeq" id="WP_377003767.1">
    <property type="nucleotide sequence ID" value="NZ_JBHSGG010000016.1"/>
</dbReference>
<feature type="signal peptide" evidence="1">
    <location>
        <begin position="1"/>
        <end position="17"/>
    </location>
</feature>
<keyword evidence="1" id="KW-0732">Signal</keyword>
<protein>
    <recommendedName>
        <fullName evidence="4">DUF4156 domain-containing protein</fullName>
    </recommendedName>
</protein>
<sequence>MALSRFLLAAFVLLALAACTTSHTLVGQPRPPIDPAQVRVYFQAPTEYEEIALLESSSQAFGAQNRNDAAIDKLRREAASLGANGVLFRGAGDAPGNTGVGLSGFSFGGRGGVGLGISGSPSRRYAHGVAIWVPPHAQVRYDQQPPAEPAPAR</sequence>
<evidence type="ECO:0000256" key="1">
    <source>
        <dbReference type="SAM" id="SignalP"/>
    </source>
</evidence>
<reference evidence="3" key="1">
    <citation type="journal article" date="2019" name="Int. J. Syst. Evol. Microbiol.">
        <title>The Global Catalogue of Microorganisms (GCM) 10K type strain sequencing project: providing services to taxonomists for standard genome sequencing and annotation.</title>
        <authorList>
            <consortium name="The Broad Institute Genomics Platform"/>
            <consortium name="The Broad Institute Genome Sequencing Center for Infectious Disease"/>
            <person name="Wu L."/>
            <person name="Ma J."/>
        </authorList>
    </citation>
    <scope>NUCLEOTIDE SEQUENCE [LARGE SCALE GENOMIC DNA]</scope>
    <source>
        <strain evidence="3">CGMCC 1.13574</strain>
    </source>
</reference>